<evidence type="ECO:0000259" key="14">
    <source>
        <dbReference type="PROSITE" id="PS50950"/>
    </source>
</evidence>
<feature type="compositionally biased region" description="Basic and acidic residues" evidence="13">
    <location>
        <begin position="123"/>
        <end position="140"/>
    </location>
</feature>
<dbReference type="GeneID" id="118477428"/>
<feature type="region of interest" description="Disordered" evidence="13">
    <location>
        <begin position="104"/>
        <end position="150"/>
    </location>
</feature>
<evidence type="ECO:0000313" key="15">
    <source>
        <dbReference type="Proteomes" id="UP000694888"/>
    </source>
</evidence>
<gene>
    <name evidence="16" type="primary">LOC118477428</name>
</gene>
<reference evidence="16" key="1">
    <citation type="submission" date="2025-08" db="UniProtKB">
        <authorList>
            <consortium name="RefSeq"/>
        </authorList>
    </citation>
    <scope>IDENTIFICATION</scope>
</reference>
<dbReference type="Pfam" id="PF05485">
    <property type="entry name" value="THAP"/>
    <property type="match status" value="1"/>
</dbReference>
<organism evidence="15 16">
    <name type="scientific">Aplysia californica</name>
    <name type="common">California sea hare</name>
    <dbReference type="NCBI Taxonomy" id="6500"/>
    <lineage>
        <taxon>Eukaryota</taxon>
        <taxon>Metazoa</taxon>
        <taxon>Spiralia</taxon>
        <taxon>Lophotrochozoa</taxon>
        <taxon>Mollusca</taxon>
        <taxon>Gastropoda</taxon>
        <taxon>Heterobranchia</taxon>
        <taxon>Euthyneura</taxon>
        <taxon>Tectipleura</taxon>
        <taxon>Aplysiida</taxon>
        <taxon>Aplysioidea</taxon>
        <taxon>Aplysiidae</taxon>
        <taxon>Aplysia</taxon>
    </lineage>
</organism>
<dbReference type="SMART" id="SM00980">
    <property type="entry name" value="THAP"/>
    <property type="match status" value="1"/>
</dbReference>
<dbReference type="PANTHER" id="PTHR46600:SF1">
    <property type="entry name" value="THAP DOMAIN-CONTAINING PROTEIN 1"/>
    <property type="match status" value="1"/>
</dbReference>
<dbReference type="InterPro" id="IPR006612">
    <property type="entry name" value="THAP_Znf"/>
</dbReference>
<protein>
    <submittedName>
        <fullName evidence="16">THAP domain-containing protein 5-like</fullName>
    </submittedName>
</protein>
<feature type="non-terminal residue" evidence="16">
    <location>
        <position position="326"/>
    </location>
</feature>
<dbReference type="InterPro" id="IPR026516">
    <property type="entry name" value="THAP1/10"/>
</dbReference>
<keyword evidence="5" id="KW-0862">Zinc</keyword>
<evidence type="ECO:0000256" key="5">
    <source>
        <dbReference type="ARBA" id="ARBA00022833"/>
    </source>
</evidence>
<dbReference type="PANTHER" id="PTHR46600">
    <property type="entry name" value="THAP DOMAIN-CONTAINING"/>
    <property type="match status" value="1"/>
</dbReference>
<evidence type="ECO:0000256" key="11">
    <source>
        <dbReference type="ARBA" id="ARBA00023306"/>
    </source>
</evidence>
<evidence type="ECO:0000256" key="3">
    <source>
        <dbReference type="ARBA" id="ARBA00022723"/>
    </source>
</evidence>
<evidence type="ECO:0000256" key="9">
    <source>
        <dbReference type="ARBA" id="ARBA00023163"/>
    </source>
</evidence>
<evidence type="ECO:0000256" key="1">
    <source>
        <dbReference type="ARBA" id="ARBA00004642"/>
    </source>
</evidence>
<evidence type="ECO:0000256" key="2">
    <source>
        <dbReference type="ARBA" id="ARBA00006177"/>
    </source>
</evidence>
<name>A0ABM1VQQ4_APLCA</name>
<keyword evidence="10" id="KW-0539">Nucleus</keyword>
<keyword evidence="4 12" id="KW-0863">Zinc-finger</keyword>
<evidence type="ECO:0000256" key="4">
    <source>
        <dbReference type="ARBA" id="ARBA00022771"/>
    </source>
</evidence>
<evidence type="ECO:0000256" key="13">
    <source>
        <dbReference type="SAM" id="MobiDB-lite"/>
    </source>
</evidence>
<proteinExistence type="inferred from homology"/>
<feature type="domain" description="THAP-type" evidence="14">
    <location>
        <begin position="13"/>
        <end position="97"/>
    </location>
</feature>
<dbReference type="Proteomes" id="UP000694888">
    <property type="component" value="Unplaced"/>
</dbReference>
<evidence type="ECO:0000256" key="6">
    <source>
        <dbReference type="ARBA" id="ARBA00023015"/>
    </source>
</evidence>
<keyword evidence="9" id="KW-0804">Transcription</keyword>
<evidence type="ECO:0000313" key="16">
    <source>
        <dbReference type="RefSeq" id="XP_035824746.1"/>
    </source>
</evidence>
<sequence length="326" mass="36094">MTSLPSTSRQDKLGGNQCCADGCQNARHGLPFFRFPRDEARCKIWIQNMGRLDLLEKPLSELGRKGYSLCCEHFESDQFDVPFERRHLKWNAVPTLFKVSLPIPPTQKRKSGSSPQKKFAKKLGLEKREDQADNGAHRLIGETMKSSSEEKNRLEGILVSSHDNDFQQSTLPNQHDPVVLLKRIAVPEEVNPTAGKKLVIPLAIKKEEDISCPPEMERETVVTAWRKSVQAQQALPSSSAEADVSVHASQVPAAGMEINVMGNHLLQESPAPQKQDSVAKYVRALEDISSGAEVTQEVAVQTPSGRKFKIYVVAVEEPDSSSPPPP</sequence>
<dbReference type="SMART" id="SM00692">
    <property type="entry name" value="DM3"/>
    <property type="match status" value="1"/>
</dbReference>
<comment type="similarity">
    <text evidence="2">Belongs to the THAP1 family.</text>
</comment>
<accession>A0ABM1VQQ4</accession>
<keyword evidence="7" id="KW-0175">Coiled coil</keyword>
<keyword evidence="6" id="KW-0805">Transcription regulation</keyword>
<dbReference type="SUPFAM" id="SSF57716">
    <property type="entry name" value="Glucocorticoid receptor-like (DNA-binding domain)"/>
    <property type="match status" value="1"/>
</dbReference>
<keyword evidence="15" id="KW-1185">Reference proteome</keyword>
<keyword evidence="8 12" id="KW-0238">DNA-binding</keyword>
<keyword evidence="11" id="KW-0131">Cell cycle</keyword>
<evidence type="ECO:0000256" key="8">
    <source>
        <dbReference type="ARBA" id="ARBA00023125"/>
    </source>
</evidence>
<evidence type="ECO:0000256" key="12">
    <source>
        <dbReference type="PROSITE-ProRule" id="PRU00309"/>
    </source>
</evidence>
<evidence type="ECO:0000256" key="7">
    <source>
        <dbReference type="ARBA" id="ARBA00023054"/>
    </source>
</evidence>
<comment type="subcellular location">
    <subcellularLocation>
        <location evidence="1">Nucleus</location>
        <location evidence="1">Nucleoplasm</location>
    </subcellularLocation>
</comment>
<dbReference type="RefSeq" id="XP_035824746.1">
    <property type="nucleotide sequence ID" value="XM_035968853.1"/>
</dbReference>
<keyword evidence="3" id="KW-0479">Metal-binding</keyword>
<dbReference type="PROSITE" id="PS50950">
    <property type="entry name" value="ZF_THAP"/>
    <property type="match status" value="1"/>
</dbReference>
<evidence type="ECO:0000256" key="10">
    <source>
        <dbReference type="ARBA" id="ARBA00023242"/>
    </source>
</evidence>